<evidence type="ECO:0000256" key="6">
    <source>
        <dbReference type="ARBA" id="ARBA00012945"/>
    </source>
</evidence>
<dbReference type="InterPro" id="IPR036625">
    <property type="entry name" value="E3-bd_dom_sf"/>
</dbReference>
<keyword evidence="11 13" id="KW-0012">Acyltransferase</keyword>
<proteinExistence type="inferred from homology"/>
<evidence type="ECO:0000256" key="13">
    <source>
        <dbReference type="RuleBase" id="RU361138"/>
    </source>
</evidence>
<evidence type="ECO:0000256" key="9">
    <source>
        <dbReference type="ARBA" id="ARBA00022679"/>
    </source>
</evidence>
<dbReference type="NCBIfam" id="NF004309">
    <property type="entry name" value="PRK05704.1"/>
    <property type="match status" value="1"/>
</dbReference>
<comment type="caution">
    <text evidence="17">The sequence shown here is derived from an EMBL/GenBank/DDBJ whole genome shotgun (WGS) entry which is preliminary data.</text>
</comment>
<evidence type="ECO:0000256" key="5">
    <source>
        <dbReference type="ARBA" id="ARBA00011666"/>
    </source>
</evidence>
<evidence type="ECO:0000256" key="14">
    <source>
        <dbReference type="SAM" id="MobiDB-lite"/>
    </source>
</evidence>
<evidence type="ECO:0000313" key="18">
    <source>
        <dbReference type="Proteomes" id="UP000566663"/>
    </source>
</evidence>
<evidence type="ECO:0000256" key="3">
    <source>
        <dbReference type="ARBA" id="ARBA00005145"/>
    </source>
</evidence>
<dbReference type="Gene3D" id="3.30.559.10">
    <property type="entry name" value="Chloramphenicol acetyltransferase-like domain"/>
    <property type="match status" value="1"/>
</dbReference>
<comment type="catalytic activity">
    <reaction evidence="12 13">
        <text>N(6)-[(R)-dihydrolipoyl]-L-lysyl-[protein] + succinyl-CoA = N(6)-[(R)-S(8)-succinyldihydrolipoyl]-L-lysyl-[protein] + CoA</text>
        <dbReference type="Rhea" id="RHEA:15213"/>
        <dbReference type="Rhea" id="RHEA-COMP:10475"/>
        <dbReference type="Rhea" id="RHEA-COMP:20092"/>
        <dbReference type="ChEBI" id="CHEBI:57287"/>
        <dbReference type="ChEBI" id="CHEBI:57292"/>
        <dbReference type="ChEBI" id="CHEBI:83100"/>
        <dbReference type="ChEBI" id="CHEBI:83120"/>
        <dbReference type="EC" id="2.3.1.61"/>
    </reaction>
</comment>
<dbReference type="GO" id="GO:0006099">
    <property type="term" value="P:tricarboxylic acid cycle"/>
    <property type="evidence" value="ECO:0007669"/>
    <property type="project" value="UniProtKB-UniRule"/>
</dbReference>
<dbReference type="InterPro" id="IPR004167">
    <property type="entry name" value="PSBD"/>
</dbReference>
<comment type="similarity">
    <text evidence="4 13">Belongs to the 2-oxoacid dehydrogenase family.</text>
</comment>
<dbReference type="AlphaFoldDB" id="A0A7W8HXR5"/>
<feature type="domain" description="Lipoyl-binding" evidence="15">
    <location>
        <begin position="113"/>
        <end position="187"/>
    </location>
</feature>
<keyword evidence="8 13" id="KW-0816">Tricarboxylic acid cycle</keyword>
<dbReference type="InterPro" id="IPR006255">
    <property type="entry name" value="SucB"/>
</dbReference>
<keyword evidence="18" id="KW-1185">Reference proteome</keyword>
<feature type="compositionally biased region" description="Low complexity" evidence="14">
    <location>
        <begin position="195"/>
        <end position="211"/>
    </location>
</feature>
<feature type="region of interest" description="Disordered" evidence="14">
    <location>
        <begin position="195"/>
        <end position="218"/>
    </location>
</feature>
<dbReference type="FunFam" id="3.30.559.10:FF:000007">
    <property type="entry name" value="Dihydrolipoamide acetyltransferase component of pyruvate dehydrogenase complex"/>
    <property type="match status" value="1"/>
</dbReference>
<evidence type="ECO:0000256" key="2">
    <source>
        <dbReference type="ARBA" id="ARBA00004052"/>
    </source>
</evidence>
<dbReference type="SUPFAM" id="SSF51230">
    <property type="entry name" value="Single hybrid motif"/>
    <property type="match status" value="2"/>
</dbReference>
<protein>
    <recommendedName>
        <fullName evidence="7 13">Dihydrolipoyllysine-residue succinyltransferase component of 2-oxoglutarate dehydrogenase complex</fullName>
        <ecNumber evidence="6 13">2.3.1.61</ecNumber>
    </recommendedName>
    <alternativeName>
        <fullName evidence="13">2-oxoglutarate dehydrogenase complex component E2</fullName>
    </alternativeName>
</protein>
<sequence length="506" mass="52259">MADILTPALGESVTEATIGKWTKKAGDPVKKDEVLVELETDKVSLEVVSPADGTLAEIRAADGETVIPGAVLGVVSEGAAAAPAAPKAEAPKAEAPKAEPAESAPAAAAASQTVPIMTPTMGESVAEGSMGTWLKKSGDTVAKDELLVEIETDKVAVEVSAPAAGVLTIEADSGATVTPGQQIGSIAASEAGAAPAPSAAAPAPAKAPAKGDAPHLSPSVQRVVSENNLDPKAIEATGPKGNITKGDALAAMGAAPKAAPAPAAAAPAAPRADQPREERVKMTRLRQTIARRLKESQNTAAQLTTFNEVDMTEVMALRSQYKDAFEKRHGVKLGFMSFFTRAVVQALHEIPAVNAEIDGTDIIYKNHYDIGIAVGTEKGLVVPVLRDADALSLAGIEKGIAALGKAARDGDLTLDQLQGGTFTITNGGTYGSLMSTPILNAPQSGILGMHNIVQRPMAVNGEVKIRPMMYLALSYDHRIVDGKEAVTFLVRIKELLEDPARALLDL</sequence>
<feature type="domain" description="Lipoyl-binding" evidence="15">
    <location>
        <begin position="1"/>
        <end position="76"/>
    </location>
</feature>
<name>A0A7W8HXR5_9CAUL</name>
<feature type="domain" description="Peripheral subunit-binding (PSBD)" evidence="16">
    <location>
        <begin position="215"/>
        <end position="252"/>
    </location>
</feature>
<dbReference type="Gene3D" id="2.40.50.100">
    <property type="match status" value="2"/>
</dbReference>
<dbReference type="NCBIfam" id="TIGR01347">
    <property type="entry name" value="sucB"/>
    <property type="match status" value="1"/>
</dbReference>
<dbReference type="Proteomes" id="UP000566663">
    <property type="component" value="Unassembled WGS sequence"/>
</dbReference>
<evidence type="ECO:0000259" key="15">
    <source>
        <dbReference type="PROSITE" id="PS50968"/>
    </source>
</evidence>
<evidence type="ECO:0000256" key="4">
    <source>
        <dbReference type="ARBA" id="ARBA00007317"/>
    </source>
</evidence>
<dbReference type="PANTHER" id="PTHR43416:SF5">
    <property type="entry name" value="DIHYDROLIPOYLLYSINE-RESIDUE SUCCINYLTRANSFERASE COMPONENT OF 2-OXOGLUTARATE DEHYDROGENASE COMPLEX, MITOCHONDRIAL"/>
    <property type="match status" value="1"/>
</dbReference>
<dbReference type="PROSITE" id="PS50968">
    <property type="entry name" value="BIOTINYL_LIPOYL"/>
    <property type="match status" value="2"/>
</dbReference>
<comment type="cofactor">
    <cofactor evidence="1">
        <name>(R)-lipoate</name>
        <dbReference type="ChEBI" id="CHEBI:83088"/>
    </cofactor>
</comment>
<feature type="region of interest" description="Disordered" evidence="14">
    <location>
        <begin position="85"/>
        <end position="111"/>
    </location>
</feature>
<reference evidence="17 18" key="1">
    <citation type="submission" date="2020-08" db="EMBL/GenBank/DDBJ databases">
        <title>Genomic Encyclopedia of Type Strains, Phase IV (KMG-IV): sequencing the most valuable type-strain genomes for metagenomic binning, comparative biology and taxonomic classification.</title>
        <authorList>
            <person name="Goeker M."/>
        </authorList>
    </citation>
    <scope>NUCLEOTIDE SEQUENCE [LARGE SCALE GENOMIC DNA]</scope>
    <source>
        <strain evidence="17 18">DSM 25335</strain>
    </source>
</reference>
<dbReference type="SUPFAM" id="SSF52777">
    <property type="entry name" value="CoA-dependent acyltransferases"/>
    <property type="match status" value="1"/>
</dbReference>
<evidence type="ECO:0000313" key="17">
    <source>
        <dbReference type="EMBL" id="MBB5291828.1"/>
    </source>
</evidence>
<dbReference type="SUPFAM" id="SSF47005">
    <property type="entry name" value="Peripheral subunit-binding domain of 2-oxo acid dehydrogenase complex"/>
    <property type="match status" value="1"/>
</dbReference>
<comment type="function">
    <text evidence="2 13">E2 component of the 2-oxoglutarate dehydrogenase (OGDH) complex which catalyzes the second step in the conversion of 2-oxoglutarate to succinyl-CoA and CO(2).</text>
</comment>
<evidence type="ECO:0000259" key="16">
    <source>
        <dbReference type="PROSITE" id="PS51826"/>
    </source>
</evidence>
<keyword evidence="9 13" id="KW-0808">Transferase</keyword>
<comment type="subunit">
    <text evidence="5">Forms a 24-polypeptide structural core with octahedral symmetry. Part of the 2-oxoglutarate dehydrogenase (OGDH) complex composed of E1 (2-oxoglutarate dehydrogenase), E2 (dihydrolipoamide succinyltransferase) and E3 (dihydrolipoamide dehydrogenase); the complex contains multiple copies of the three enzymatic components (E1, E2 and E3).</text>
</comment>
<evidence type="ECO:0000256" key="1">
    <source>
        <dbReference type="ARBA" id="ARBA00001938"/>
    </source>
</evidence>
<dbReference type="InterPro" id="IPR011053">
    <property type="entry name" value="Single_hybrid_motif"/>
</dbReference>
<dbReference type="Gene3D" id="4.10.320.10">
    <property type="entry name" value="E3-binding domain"/>
    <property type="match status" value="1"/>
</dbReference>
<dbReference type="PROSITE" id="PS51826">
    <property type="entry name" value="PSBD"/>
    <property type="match status" value="1"/>
</dbReference>
<dbReference type="RefSeq" id="WP_183253598.1">
    <property type="nucleotide sequence ID" value="NZ_BAAAFF010000005.1"/>
</dbReference>
<dbReference type="GO" id="GO:0004149">
    <property type="term" value="F:dihydrolipoyllysine-residue succinyltransferase activity"/>
    <property type="evidence" value="ECO:0007669"/>
    <property type="project" value="UniProtKB-UniRule"/>
</dbReference>
<evidence type="ECO:0000256" key="7">
    <source>
        <dbReference type="ARBA" id="ARBA00019511"/>
    </source>
</evidence>
<dbReference type="InterPro" id="IPR023213">
    <property type="entry name" value="CAT-like_dom_sf"/>
</dbReference>
<keyword evidence="10 13" id="KW-0450">Lipoyl</keyword>
<comment type="pathway">
    <text evidence="3 13">Amino-acid degradation; L-lysine degradation via saccharopine pathway; glutaryl-CoA from L-lysine: step 6/6.</text>
</comment>
<dbReference type="UniPathway" id="UPA00868">
    <property type="reaction ID" value="UER00840"/>
</dbReference>
<dbReference type="InterPro" id="IPR003016">
    <property type="entry name" value="2-oxoA_DH_lipoyl-BS"/>
</dbReference>
<dbReference type="Pfam" id="PF00364">
    <property type="entry name" value="Biotin_lipoyl"/>
    <property type="match status" value="2"/>
</dbReference>
<dbReference type="InterPro" id="IPR050537">
    <property type="entry name" value="2-oxoacid_dehydrogenase"/>
</dbReference>
<evidence type="ECO:0000256" key="8">
    <source>
        <dbReference type="ARBA" id="ARBA00022532"/>
    </source>
</evidence>
<feature type="compositionally biased region" description="Basic and acidic residues" evidence="14">
    <location>
        <begin position="89"/>
        <end position="100"/>
    </location>
</feature>
<dbReference type="Pfam" id="PF02817">
    <property type="entry name" value="E3_binding"/>
    <property type="match status" value="1"/>
</dbReference>
<dbReference type="GO" id="GO:0033512">
    <property type="term" value="P:L-lysine catabolic process to acetyl-CoA via saccharopine"/>
    <property type="evidence" value="ECO:0007669"/>
    <property type="project" value="UniProtKB-UniRule"/>
</dbReference>
<evidence type="ECO:0000256" key="11">
    <source>
        <dbReference type="ARBA" id="ARBA00023315"/>
    </source>
</evidence>
<accession>A0A7W8HXR5</accession>
<dbReference type="PANTHER" id="PTHR43416">
    <property type="entry name" value="DIHYDROLIPOYLLYSINE-RESIDUE SUCCINYLTRANSFERASE COMPONENT OF 2-OXOGLUTARATE DEHYDROGENASE COMPLEX, MITOCHONDRIAL-RELATED"/>
    <property type="match status" value="1"/>
</dbReference>
<dbReference type="EC" id="2.3.1.61" evidence="6 13"/>
<dbReference type="GO" id="GO:0045252">
    <property type="term" value="C:oxoglutarate dehydrogenase complex"/>
    <property type="evidence" value="ECO:0007669"/>
    <property type="project" value="UniProtKB-UniRule"/>
</dbReference>
<organism evidence="17 18">
    <name type="scientific">Brevundimonas basaltis</name>
    <dbReference type="NCBI Taxonomy" id="472166"/>
    <lineage>
        <taxon>Bacteria</taxon>
        <taxon>Pseudomonadati</taxon>
        <taxon>Pseudomonadota</taxon>
        <taxon>Alphaproteobacteria</taxon>
        <taxon>Caulobacterales</taxon>
        <taxon>Caulobacteraceae</taxon>
        <taxon>Brevundimonas</taxon>
    </lineage>
</organism>
<feature type="compositionally biased region" description="Low complexity" evidence="14">
    <location>
        <begin position="101"/>
        <end position="111"/>
    </location>
</feature>
<gene>
    <name evidence="17" type="ORF">HNQ67_001342</name>
</gene>
<evidence type="ECO:0000256" key="10">
    <source>
        <dbReference type="ARBA" id="ARBA00022823"/>
    </source>
</evidence>
<dbReference type="CDD" id="cd06849">
    <property type="entry name" value="lipoyl_domain"/>
    <property type="match status" value="2"/>
</dbReference>
<dbReference type="InterPro" id="IPR001078">
    <property type="entry name" value="2-oxoacid_DH_actylTfrase"/>
</dbReference>
<dbReference type="GO" id="GO:0005829">
    <property type="term" value="C:cytosol"/>
    <property type="evidence" value="ECO:0007669"/>
    <property type="project" value="TreeGrafter"/>
</dbReference>
<dbReference type="InterPro" id="IPR000089">
    <property type="entry name" value="Biotin_lipoyl"/>
</dbReference>
<evidence type="ECO:0000256" key="12">
    <source>
        <dbReference type="ARBA" id="ARBA00052761"/>
    </source>
</evidence>
<dbReference type="EMBL" id="JACHFZ010000002">
    <property type="protein sequence ID" value="MBB5291828.1"/>
    <property type="molecule type" value="Genomic_DNA"/>
</dbReference>
<dbReference type="Pfam" id="PF00198">
    <property type="entry name" value="2-oxoacid_dh"/>
    <property type="match status" value="1"/>
</dbReference>
<dbReference type="PROSITE" id="PS00189">
    <property type="entry name" value="LIPOYL"/>
    <property type="match status" value="2"/>
</dbReference>